<dbReference type="AlphaFoldDB" id="A0A0N4VG60"/>
<dbReference type="Proteomes" id="UP000274131">
    <property type="component" value="Unassembled WGS sequence"/>
</dbReference>
<gene>
    <name evidence="2" type="ORF">EVEC_LOCUS9153</name>
</gene>
<feature type="compositionally biased region" description="Low complexity" evidence="1">
    <location>
        <begin position="143"/>
        <end position="155"/>
    </location>
</feature>
<reference evidence="4" key="1">
    <citation type="submission" date="2017-02" db="UniProtKB">
        <authorList>
            <consortium name="WormBaseParasite"/>
        </authorList>
    </citation>
    <scope>IDENTIFICATION</scope>
</reference>
<dbReference type="WBParaSite" id="EVEC_0000975601-mRNA-1">
    <property type="protein sequence ID" value="EVEC_0000975601-mRNA-1"/>
    <property type="gene ID" value="EVEC_0000975601"/>
</dbReference>
<organism evidence="4">
    <name type="scientific">Enterobius vermicularis</name>
    <name type="common">Human pinworm</name>
    <dbReference type="NCBI Taxonomy" id="51028"/>
    <lineage>
        <taxon>Eukaryota</taxon>
        <taxon>Metazoa</taxon>
        <taxon>Ecdysozoa</taxon>
        <taxon>Nematoda</taxon>
        <taxon>Chromadorea</taxon>
        <taxon>Rhabditida</taxon>
        <taxon>Spirurina</taxon>
        <taxon>Oxyuridomorpha</taxon>
        <taxon>Oxyuroidea</taxon>
        <taxon>Oxyuridae</taxon>
        <taxon>Enterobius</taxon>
    </lineage>
</organism>
<evidence type="ECO:0000313" key="3">
    <source>
        <dbReference type="Proteomes" id="UP000274131"/>
    </source>
</evidence>
<protein>
    <submittedName>
        <fullName evidence="2 4">Uncharacterized protein</fullName>
    </submittedName>
</protein>
<feature type="region of interest" description="Disordered" evidence="1">
    <location>
        <begin position="211"/>
        <end position="267"/>
    </location>
</feature>
<dbReference type="OrthoDB" id="5800852at2759"/>
<accession>A0A0N4VG60</accession>
<evidence type="ECO:0000313" key="4">
    <source>
        <dbReference type="WBParaSite" id="EVEC_0000975601-mRNA-1"/>
    </source>
</evidence>
<reference evidence="2 3" key="2">
    <citation type="submission" date="2018-10" db="EMBL/GenBank/DDBJ databases">
        <authorList>
            <consortium name="Pathogen Informatics"/>
        </authorList>
    </citation>
    <scope>NUCLEOTIDE SEQUENCE [LARGE SCALE GENOMIC DNA]</scope>
</reference>
<feature type="compositionally biased region" description="Low complexity" evidence="1">
    <location>
        <begin position="212"/>
        <end position="236"/>
    </location>
</feature>
<feature type="region of interest" description="Disordered" evidence="1">
    <location>
        <begin position="143"/>
        <end position="181"/>
    </location>
</feature>
<name>A0A0N4VG60_ENTVE</name>
<dbReference type="EMBL" id="UXUI01009844">
    <property type="protein sequence ID" value="VDD94402.1"/>
    <property type="molecule type" value="Genomic_DNA"/>
</dbReference>
<evidence type="ECO:0000313" key="2">
    <source>
        <dbReference type="EMBL" id="VDD94402.1"/>
    </source>
</evidence>
<evidence type="ECO:0000256" key="1">
    <source>
        <dbReference type="SAM" id="MobiDB-lite"/>
    </source>
</evidence>
<sequence>MVKQHTRKRFSYDFEGGFQERELELIEIENSVQTKPAGNIADSLSQIFVLCPRPEVRQQAYNILGVKSNHDFAVNLQSRINAFLKHDSKKKEKRSCLEIRKEKELVSKYIRLHFGDSSFCDRIKGCLEGTSDLVSSQSFNAQSESSSSSLSTSDFSDSDTEESGKLRESNNDGYYSNEEISGRTFRTEPSRCKFYNRMSTDDTEFFHENMVSDGEFSDGNSSSSSWSEEGSDFSSDLISDPESLKSGDVLKGQGRKEMLPQKMHGNS</sequence>
<proteinExistence type="predicted"/>
<keyword evidence="3" id="KW-1185">Reference proteome</keyword>